<name>F7XCA2_SINMM</name>
<dbReference type="AlphaFoldDB" id="F7XCA2"/>
<geneLocation type="plasmid" evidence="1 3">
    <name>pSmeSM11c</name>
</geneLocation>
<evidence type="ECO:0000313" key="3">
    <source>
        <dbReference type="Proteomes" id="UP000009045"/>
    </source>
</evidence>
<accession>F7XCA2</accession>
<dbReference type="KEGG" id="smx:SM11_pC1247"/>
<evidence type="ECO:0000313" key="2">
    <source>
        <dbReference type="EMBL" id="AEH82320.1"/>
    </source>
</evidence>
<organism evidence="1 3">
    <name type="scientific">Sinorhizobium meliloti (strain SM11)</name>
    <dbReference type="NCBI Taxonomy" id="707241"/>
    <lineage>
        <taxon>Bacteria</taxon>
        <taxon>Pseudomonadati</taxon>
        <taxon>Pseudomonadota</taxon>
        <taxon>Alphaproteobacteria</taxon>
        <taxon>Hyphomicrobiales</taxon>
        <taxon>Rhizobiaceae</taxon>
        <taxon>Sinorhizobium/Ensifer group</taxon>
        <taxon>Sinorhizobium</taxon>
    </lineage>
</organism>
<dbReference type="EMBL" id="CP001831">
    <property type="protein sequence ID" value="AEH81393.1"/>
    <property type="molecule type" value="Genomic_DNA"/>
</dbReference>
<dbReference type="KEGG" id="smx:SM11_pC0320"/>
<reference evidence="1 3" key="1">
    <citation type="journal article" date="2011" name="J. Biotechnol.">
        <title>The complete genome sequence of the dominant Sinorhizobium meliloti field isolate SM11 extends the S. meliloti pan-genome.</title>
        <authorList>
            <person name="Schneiker-Bekel S."/>
            <person name="Wibberg D."/>
            <person name="Bekel T."/>
            <person name="Blom J."/>
            <person name="Linke B."/>
            <person name="Neuweger H."/>
            <person name="Stiens M."/>
            <person name="Vorholter F.J."/>
            <person name="Weidner S."/>
            <person name="Goesmann A."/>
            <person name="Puhler A."/>
            <person name="Schluter A."/>
        </authorList>
    </citation>
    <scope>NUCLEOTIDE SEQUENCE [LARGE SCALE GENOMIC DNA]</scope>
    <source>
        <strain evidence="3">SM11</strain>
        <plasmid evidence="1 3">pSmeSM11c</plasmid>
        <plasmid evidence="1">SM11</plasmid>
    </source>
</reference>
<keyword evidence="1" id="KW-0614">Plasmid</keyword>
<sequence length="32" mass="3729">MQDFAFGCSAIRSDFARQTADNVRFFHLAHRL</sequence>
<gene>
    <name evidence="1" type="ordered locus">SM11_pC0320</name>
    <name evidence="2" type="ordered locus">SM11_pC1247</name>
</gene>
<dbReference type="EMBL" id="CP001831">
    <property type="protein sequence ID" value="AEH82320.1"/>
    <property type="molecule type" value="Genomic_DNA"/>
</dbReference>
<dbReference type="Proteomes" id="UP000009045">
    <property type="component" value="Plasmid pSmeSM11c"/>
</dbReference>
<evidence type="ECO:0000313" key="1">
    <source>
        <dbReference type="EMBL" id="AEH81393.1"/>
    </source>
</evidence>
<protein>
    <submittedName>
        <fullName evidence="1">Uncharacterized protein</fullName>
    </submittedName>
</protein>
<proteinExistence type="predicted"/>
<dbReference type="HOGENOM" id="CLU_3391374_0_0_5"/>